<evidence type="ECO:0000313" key="5">
    <source>
        <dbReference type="Proteomes" id="UP000294933"/>
    </source>
</evidence>
<keyword evidence="2" id="KW-0472">Membrane</keyword>
<keyword evidence="5" id="KW-1185">Reference proteome</keyword>
<reference evidence="4 5" key="1">
    <citation type="submission" date="2018-06" db="EMBL/GenBank/DDBJ databases">
        <title>A transcriptomic atlas of mushroom development highlights an independent origin of complex multicellularity.</title>
        <authorList>
            <consortium name="DOE Joint Genome Institute"/>
            <person name="Krizsan K."/>
            <person name="Almasi E."/>
            <person name="Merenyi Z."/>
            <person name="Sahu N."/>
            <person name="Viragh M."/>
            <person name="Koszo T."/>
            <person name="Mondo S."/>
            <person name="Kiss B."/>
            <person name="Balint B."/>
            <person name="Kues U."/>
            <person name="Barry K."/>
            <person name="Hegedus J.C."/>
            <person name="Henrissat B."/>
            <person name="Johnson J."/>
            <person name="Lipzen A."/>
            <person name="Ohm R."/>
            <person name="Nagy I."/>
            <person name="Pangilinan J."/>
            <person name="Yan J."/>
            <person name="Xiong Y."/>
            <person name="Grigoriev I.V."/>
            <person name="Hibbett D.S."/>
            <person name="Nagy L.G."/>
        </authorList>
    </citation>
    <scope>NUCLEOTIDE SEQUENCE [LARGE SCALE GENOMIC DNA]</scope>
    <source>
        <strain evidence="4 5">SZMC22713</strain>
    </source>
</reference>
<evidence type="ECO:0000313" key="4">
    <source>
        <dbReference type="EMBL" id="TDL25162.1"/>
    </source>
</evidence>
<organism evidence="4 5">
    <name type="scientific">Rickenella mellea</name>
    <dbReference type="NCBI Taxonomy" id="50990"/>
    <lineage>
        <taxon>Eukaryota</taxon>
        <taxon>Fungi</taxon>
        <taxon>Dikarya</taxon>
        <taxon>Basidiomycota</taxon>
        <taxon>Agaricomycotina</taxon>
        <taxon>Agaricomycetes</taxon>
        <taxon>Hymenochaetales</taxon>
        <taxon>Rickenellaceae</taxon>
        <taxon>Rickenella</taxon>
    </lineage>
</organism>
<evidence type="ECO:0000256" key="1">
    <source>
        <dbReference type="SAM" id="MobiDB-lite"/>
    </source>
</evidence>
<feature type="region of interest" description="Disordered" evidence="1">
    <location>
        <begin position="96"/>
        <end position="176"/>
    </location>
</feature>
<evidence type="ECO:0000259" key="3">
    <source>
        <dbReference type="Pfam" id="PF24855"/>
    </source>
</evidence>
<keyword evidence="2" id="KW-1133">Transmembrane helix</keyword>
<dbReference type="PANTHER" id="PTHR39460:SF1">
    <property type="entry name" value="C6 TRANSCRIPTION FACTOR"/>
    <property type="match status" value="1"/>
</dbReference>
<feature type="compositionally biased region" description="Polar residues" evidence="1">
    <location>
        <begin position="152"/>
        <end position="167"/>
    </location>
</feature>
<name>A0A4Y7QDK0_9AGAM</name>
<dbReference type="Pfam" id="PF24855">
    <property type="entry name" value="DUF7729"/>
    <property type="match status" value="1"/>
</dbReference>
<proteinExistence type="predicted"/>
<dbReference type="PANTHER" id="PTHR39460">
    <property type="entry name" value="EXPRESSED PROTEIN"/>
    <property type="match status" value="1"/>
</dbReference>
<protein>
    <recommendedName>
        <fullName evidence="3">DUF7729 domain-containing protein</fullName>
    </recommendedName>
</protein>
<dbReference type="Proteomes" id="UP000294933">
    <property type="component" value="Unassembled WGS sequence"/>
</dbReference>
<feature type="domain" description="DUF7729" evidence="3">
    <location>
        <begin position="171"/>
        <end position="374"/>
    </location>
</feature>
<dbReference type="AlphaFoldDB" id="A0A4Y7QDK0"/>
<keyword evidence="2" id="KW-0812">Transmembrane</keyword>
<feature type="compositionally biased region" description="Pro residues" evidence="1">
    <location>
        <begin position="105"/>
        <end position="115"/>
    </location>
</feature>
<dbReference type="InterPro" id="IPR056146">
    <property type="entry name" value="DUF7729"/>
</dbReference>
<gene>
    <name evidence="4" type="ORF">BD410DRAFT_765773</name>
</gene>
<evidence type="ECO:0000256" key="2">
    <source>
        <dbReference type="SAM" id="Phobius"/>
    </source>
</evidence>
<feature type="transmembrane region" description="Helical" evidence="2">
    <location>
        <begin position="386"/>
        <end position="404"/>
    </location>
</feature>
<dbReference type="EMBL" id="ML170164">
    <property type="protein sequence ID" value="TDL25162.1"/>
    <property type="molecule type" value="Genomic_DNA"/>
</dbReference>
<sequence length="405" mass="43153">MAPTPPSPCPQIIVTDEHDVETTIEKGSGAKPTEEPPVKIVKSPRHRLRWALLVVPAVLILITLSTRYVSHPAAFDAFVDPTSAWPLSLVDWSPHTPHVHKRSPSPKPAPAPVASPAPQLSNPLGNPSTTPTPASGASVSPSASGSSTTSADQTHQTIPTVPSSQPVLPTPFPQPFDTSLSNNFSTQGCNAFFVNMTQTDAFRTCRPFSLLQQSSSQFIQQSQTNLSFLNTIIWGTCNTVPSEAQCIANMGWFAQELQTVCKIDLANHVALAVEALTGLQAYQVMRDAGCAVDQQTSTYCYADAVHNANPSDLYFYQLPLGTALPNNTRPSCSACTKSVMAVFATQAQNLSSLQETYSSAAQAAEKACGQGYVQIFTSAATRVGGGLTWALLWLVAGVIWSLGLL</sequence>
<dbReference type="OrthoDB" id="2564812at2759"/>
<accession>A0A4Y7QDK0</accession>
<feature type="compositionally biased region" description="Low complexity" evidence="1">
    <location>
        <begin position="127"/>
        <end position="151"/>
    </location>
</feature>
<dbReference type="VEuPathDB" id="FungiDB:BD410DRAFT_765773"/>